<dbReference type="RefSeq" id="WP_320291565.1">
    <property type="nucleotide sequence ID" value="NZ_JAVIIW010000114.1"/>
</dbReference>
<protein>
    <submittedName>
        <fullName evidence="1">Uncharacterized protein</fullName>
    </submittedName>
</protein>
<name>A0ABU4Y978_9HYPH</name>
<dbReference type="Proteomes" id="UP001287059">
    <property type="component" value="Unassembled WGS sequence"/>
</dbReference>
<accession>A0ABU4Y978</accession>
<comment type="caution">
    <text evidence="1">The sequence shown here is derived from an EMBL/GenBank/DDBJ whole genome shotgun (WGS) entry which is preliminary data.</text>
</comment>
<proteinExistence type="predicted"/>
<gene>
    <name evidence="1" type="ORF">RFN28_34420</name>
</gene>
<organism evidence="1 2">
    <name type="scientific">Mesorhizobium album</name>
    <dbReference type="NCBI Taxonomy" id="3072314"/>
    <lineage>
        <taxon>Bacteria</taxon>
        <taxon>Pseudomonadati</taxon>
        <taxon>Pseudomonadota</taxon>
        <taxon>Alphaproteobacteria</taxon>
        <taxon>Hyphomicrobiales</taxon>
        <taxon>Phyllobacteriaceae</taxon>
        <taxon>Mesorhizobium</taxon>
    </lineage>
</organism>
<sequence length="67" mass="7192">ASASLAVRSYRFPFSSPLAEPQQQIHPRNTTGFAPVTFFCTKGLILLRKISISAPGTANEAVKKVAC</sequence>
<dbReference type="EMBL" id="JAVIIW010000114">
    <property type="protein sequence ID" value="MDX8483490.1"/>
    <property type="molecule type" value="Genomic_DNA"/>
</dbReference>
<feature type="non-terminal residue" evidence="1">
    <location>
        <position position="1"/>
    </location>
</feature>
<evidence type="ECO:0000313" key="1">
    <source>
        <dbReference type="EMBL" id="MDX8483490.1"/>
    </source>
</evidence>
<reference evidence="1 2" key="1">
    <citation type="submission" date="2023-08" db="EMBL/GenBank/DDBJ databases">
        <title>Implementing the SeqCode for naming new Mesorhizobium species isolated from Vachellia karroo root nodules.</title>
        <authorList>
            <person name="Van Lill M."/>
        </authorList>
    </citation>
    <scope>NUCLEOTIDE SEQUENCE [LARGE SCALE GENOMIC DNA]</scope>
    <source>
        <strain evidence="1 2">VK24D</strain>
    </source>
</reference>
<evidence type="ECO:0000313" key="2">
    <source>
        <dbReference type="Proteomes" id="UP001287059"/>
    </source>
</evidence>
<keyword evidence="2" id="KW-1185">Reference proteome</keyword>